<dbReference type="RefSeq" id="WP_283488585.1">
    <property type="nucleotide sequence ID" value="NZ_CP125947.1"/>
</dbReference>
<dbReference type="Pfam" id="PF13240">
    <property type="entry name" value="Zn_Ribbon_1"/>
    <property type="match status" value="1"/>
</dbReference>
<feature type="region of interest" description="Disordered" evidence="5">
    <location>
        <begin position="451"/>
        <end position="471"/>
    </location>
</feature>
<dbReference type="EMBL" id="CP125947">
    <property type="protein sequence ID" value="WHS67557.1"/>
    <property type="molecule type" value="Genomic_DNA"/>
</dbReference>
<dbReference type="InterPro" id="IPR036640">
    <property type="entry name" value="ABC1_TM_sf"/>
</dbReference>
<feature type="transmembrane region" description="Helical" evidence="6">
    <location>
        <begin position="91"/>
        <end position="107"/>
    </location>
</feature>
<feature type="compositionally biased region" description="Basic and acidic residues" evidence="5">
    <location>
        <begin position="525"/>
        <end position="537"/>
    </location>
</feature>
<evidence type="ECO:0000313" key="9">
    <source>
        <dbReference type="Proteomes" id="UP001240697"/>
    </source>
</evidence>
<feature type="transmembrane region" description="Helical" evidence="6">
    <location>
        <begin position="169"/>
        <end position="187"/>
    </location>
</feature>
<name>A0ABY8SWY2_9BURK</name>
<evidence type="ECO:0000256" key="2">
    <source>
        <dbReference type="ARBA" id="ARBA00022692"/>
    </source>
</evidence>
<feature type="transmembrane region" description="Helical" evidence="6">
    <location>
        <begin position="113"/>
        <end position="130"/>
    </location>
</feature>
<dbReference type="Proteomes" id="UP001240697">
    <property type="component" value="Chromosome"/>
</dbReference>
<feature type="domain" description="Zinc-ribbon" evidence="7">
    <location>
        <begin position="545"/>
        <end position="566"/>
    </location>
</feature>
<organism evidence="8 9">
    <name type="scientific">Comamonas resistens</name>
    <dbReference type="NCBI Taxonomy" id="3046670"/>
    <lineage>
        <taxon>Bacteria</taxon>
        <taxon>Pseudomonadati</taxon>
        <taxon>Pseudomonadota</taxon>
        <taxon>Betaproteobacteria</taxon>
        <taxon>Burkholderiales</taxon>
        <taxon>Comamonadaceae</taxon>
        <taxon>Comamonas</taxon>
    </lineage>
</organism>
<feature type="transmembrane region" description="Helical" evidence="6">
    <location>
        <begin position="28"/>
        <end position="49"/>
    </location>
</feature>
<dbReference type="InterPro" id="IPR026870">
    <property type="entry name" value="Zinc_ribbon_dom"/>
</dbReference>
<evidence type="ECO:0000259" key="7">
    <source>
        <dbReference type="Pfam" id="PF13240"/>
    </source>
</evidence>
<evidence type="ECO:0000256" key="6">
    <source>
        <dbReference type="SAM" id="Phobius"/>
    </source>
</evidence>
<protein>
    <submittedName>
        <fullName evidence="8">Zinc ribbon domain-containing protein</fullName>
    </submittedName>
</protein>
<keyword evidence="9" id="KW-1185">Reference proteome</keyword>
<feature type="transmembrane region" description="Helical" evidence="6">
    <location>
        <begin position="55"/>
        <end position="79"/>
    </location>
</feature>
<feature type="transmembrane region" description="Helical" evidence="6">
    <location>
        <begin position="199"/>
        <end position="221"/>
    </location>
</feature>
<feature type="transmembrane region" description="Helical" evidence="6">
    <location>
        <begin position="263"/>
        <end position="292"/>
    </location>
</feature>
<feature type="compositionally biased region" description="Low complexity" evidence="5">
    <location>
        <begin position="384"/>
        <end position="395"/>
    </location>
</feature>
<gene>
    <name evidence="8" type="ORF">QMY55_10795</name>
</gene>
<dbReference type="SUPFAM" id="SSF90123">
    <property type="entry name" value="ABC transporter transmembrane region"/>
    <property type="match status" value="1"/>
</dbReference>
<feature type="transmembrane region" description="Helical" evidence="6">
    <location>
        <begin position="137"/>
        <end position="163"/>
    </location>
</feature>
<evidence type="ECO:0000256" key="4">
    <source>
        <dbReference type="ARBA" id="ARBA00023136"/>
    </source>
</evidence>
<evidence type="ECO:0000256" key="1">
    <source>
        <dbReference type="ARBA" id="ARBA00004651"/>
    </source>
</evidence>
<reference evidence="8 9" key="1">
    <citation type="submission" date="2023-05" db="EMBL/GenBank/DDBJ databases">
        <authorList>
            <person name="Yin Y."/>
            <person name="Lu Z."/>
        </authorList>
    </citation>
    <scope>NUCLEOTIDE SEQUENCE [LARGE SCALE GENOMIC DNA]</scope>
    <source>
        <strain evidence="8 9">ZM22</strain>
    </source>
</reference>
<feature type="compositionally biased region" description="Basic and acidic residues" evidence="5">
    <location>
        <begin position="459"/>
        <end position="471"/>
    </location>
</feature>
<comment type="subcellular location">
    <subcellularLocation>
        <location evidence="1">Cell membrane</location>
        <topology evidence="1">Multi-pass membrane protein</topology>
    </subcellularLocation>
</comment>
<keyword evidence="3 6" id="KW-1133">Transmembrane helix</keyword>
<evidence type="ECO:0000256" key="3">
    <source>
        <dbReference type="ARBA" id="ARBA00022989"/>
    </source>
</evidence>
<keyword evidence="4 6" id="KW-0472">Membrane</keyword>
<accession>A0ABY8SWY2</accession>
<evidence type="ECO:0000256" key="5">
    <source>
        <dbReference type="SAM" id="MobiDB-lite"/>
    </source>
</evidence>
<feature type="region of interest" description="Disordered" evidence="5">
    <location>
        <begin position="525"/>
        <end position="547"/>
    </location>
</feature>
<proteinExistence type="predicted"/>
<keyword evidence="2 6" id="KW-0812">Transmembrane</keyword>
<evidence type="ECO:0000313" key="8">
    <source>
        <dbReference type="EMBL" id="WHS67557.1"/>
    </source>
</evidence>
<feature type="region of interest" description="Disordered" evidence="5">
    <location>
        <begin position="384"/>
        <end position="403"/>
    </location>
</feature>
<sequence length="567" mass="59246">MKEVQSLGDIRFGTLARAAEGLTQWRPLLLAFLTLLLTGVVITLGQWLALNVAGILALVMMLLAFVVLMGGFSGVGIMLMDKAKEQPVRSFAAAASAGLLCLPKFLLIGLAMMAAFIVYMLLASVIYFIGKIPFIGGLIAFIAHPVLVLVFAAALVALIWVIGPLMAPALWSGMPVKAAMGNVIAIARKRLIEVVLMEVVLYIILSLIGVMLFAGLVPASFSLTALGASIMGDSNAMMAMAASGMGGRGVSPLGMLYAGGNTWGLMAGLGVLYCVVGALVTQVGIMGMNLIYLQARGNLDHSEAEDVLDDFMGDVRKKATEAKERARQAAQDLSAKRTVDDSAAPPPVASSAAEPASYNSAEAHQPTVYGAAAAAAAGIAASNAGASPAAPMDAAQGESMAREQAMAAERARVAAEAEAARLRAAAEAEAVARARAEEQAAAQRAAEQQVQAQAAAEQAHLREQAEAAERAAREQALAAEQAARERAEAQAAAQRLREQAEAEARQQEQVRLQAEREIAEREAARLKAQAEAEEKARQAAVSPSCPNCHAHVSADDVFCGECGHKLK</sequence>
<dbReference type="CDD" id="cd22249">
    <property type="entry name" value="UDM1_RNF168_RNF169-like"/>
    <property type="match status" value="1"/>
</dbReference>
<feature type="region of interest" description="Disordered" evidence="5">
    <location>
        <begin position="322"/>
        <end position="359"/>
    </location>
</feature>